<proteinExistence type="predicted"/>
<dbReference type="EMBL" id="CP128414">
    <property type="protein sequence ID" value="WZX02675.1"/>
    <property type="molecule type" value="Genomic_DNA"/>
</dbReference>
<keyword evidence="2" id="KW-1185">Reference proteome</keyword>
<accession>A0ABZ3CDE3</accession>
<name>A0ABZ3CDE3_9MOLU</name>
<reference evidence="1" key="1">
    <citation type="submission" date="2023-06" db="EMBL/GenBank/DDBJ databases">
        <title>Complete Genome of Candidatus Phytoplasma asteris M8.</title>
        <authorList>
            <person name="Toth R."/>
            <person name="Ilic A.-M."/>
            <person name="Huettel B."/>
            <person name="Duduk B."/>
            <person name="Kube M."/>
        </authorList>
    </citation>
    <scope>NUCLEOTIDE SEQUENCE [LARGE SCALE GENOMIC DNA]</scope>
    <source>
        <strain evidence="1">M8</strain>
    </source>
</reference>
<evidence type="ECO:0000313" key="2">
    <source>
        <dbReference type="Proteomes" id="UP001483898"/>
    </source>
</evidence>
<sequence>MKQYCKTFLKTINNEEQYFCCKKSLIICKVSFIINKLKFKNNICPFPFINWLFIKDVIKKIN</sequence>
<dbReference type="Proteomes" id="UP001483898">
    <property type="component" value="Chromosome"/>
</dbReference>
<gene>
    <name evidence="1" type="ORF">QN326_07280</name>
</gene>
<organism evidence="1 2">
    <name type="scientific">Candidatus Phytoplasma asteris</name>
    <dbReference type="NCBI Taxonomy" id="85620"/>
    <lineage>
        <taxon>Bacteria</taxon>
        <taxon>Bacillati</taxon>
        <taxon>Mycoplasmatota</taxon>
        <taxon>Mollicutes</taxon>
        <taxon>Acholeplasmatales</taxon>
        <taxon>Acholeplasmataceae</taxon>
        <taxon>Candidatus Phytoplasma</taxon>
        <taxon>16SrI (Aster yellows group)</taxon>
    </lineage>
</organism>
<protein>
    <submittedName>
        <fullName evidence="1">Uncharacterized protein</fullName>
    </submittedName>
</protein>
<evidence type="ECO:0000313" key="1">
    <source>
        <dbReference type="EMBL" id="WZX02675.1"/>
    </source>
</evidence>